<proteinExistence type="predicted"/>
<evidence type="ECO:0000313" key="2">
    <source>
        <dbReference type="EMBL" id="KAL2067065.1"/>
    </source>
</evidence>
<comment type="caution">
    <text evidence="2">The sequence shown here is derived from an EMBL/GenBank/DDBJ whole genome shotgun (WGS) entry which is preliminary data.</text>
</comment>
<name>A0ABR4CAU9_9HELO</name>
<keyword evidence="3" id="KW-1185">Reference proteome</keyword>
<feature type="region of interest" description="Disordered" evidence="1">
    <location>
        <begin position="50"/>
        <end position="69"/>
    </location>
</feature>
<sequence length="69" mass="7870">MRFCNDPTFKSSEGSSENYRSASNALCAFNLAWPHHYTYVFGRDIPSLQVTDSSNPPEPYYHGDMFQDA</sequence>
<dbReference type="Proteomes" id="UP001595075">
    <property type="component" value="Unassembled WGS sequence"/>
</dbReference>
<evidence type="ECO:0000313" key="3">
    <source>
        <dbReference type="Proteomes" id="UP001595075"/>
    </source>
</evidence>
<dbReference type="EMBL" id="JAZHXI010000010">
    <property type="protein sequence ID" value="KAL2067065.1"/>
    <property type="molecule type" value="Genomic_DNA"/>
</dbReference>
<protein>
    <submittedName>
        <fullName evidence="2">Uncharacterized protein</fullName>
    </submittedName>
</protein>
<accession>A0ABR4CAU9</accession>
<organism evidence="2 3">
    <name type="scientific">Oculimacula yallundae</name>
    <dbReference type="NCBI Taxonomy" id="86028"/>
    <lineage>
        <taxon>Eukaryota</taxon>
        <taxon>Fungi</taxon>
        <taxon>Dikarya</taxon>
        <taxon>Ascomycota</taxon>
        <taxon>Pezizomycotina</taxon>
        <taxon>Leotiomycetes</taxon>
        <taxon>Helotiales</taxon>
        <taxon>Ploettnerulaceae</taxon>
        <taxon>Oculimacula</taxon>
    </lineage>
</organism>
<reference evidence="2 3" key="1">
    <citation type="journal article" date="2024" name="Commun. Biol.">
        <title>Comparative genomic analysis of thermophilic fungi reveals convergent evolutionary adaptations and gene losses.</title>
        <authorList>
            <person name="Steindorff A.S."/>
            <person name="Aguilar-Pontes M.V."/>
            <person name="Robinson A.J."/>
            <person name="Andreopoulos B."/>
            <person name="LaButti K."/>
            <person name="Kuo A."/>
            <person name="Mondo S."/>
            <person name="Riley R."/>
            <person name="Otillar R."/>
            <person name="Haridas S."/>
            <person name="Lipzen A."/>
            <person name="Grimwood J."/>
            <person name="Schmutz J."/>
            <person name="Clum A."/>
            <person name="Reid I.D."/>
            <person name="Moisan M.C."/>
            <person name="Butler G."/>
            <person name="Nguyen T.T.M."/>
            <person name="Dewar K."/>
            <person name="Conant G."/>
            <person name="Drula E."/>
            <person name="Henrissat B."/>
            <person name="Hansel C."/>
            <person name="Singer S."/>
            <person name="Hutchinson M.I."/>
            <person name="de Vries R.P."/>
            <person name="Natvig D.O."/>
            <person name="Powell A.J."/>
            <person name="Tsang A."/>
            <person name="Grigoriev I.V."/>
        </authorList>
    </citation>
    <scope>NUCLEOTIDE SEQUENCE [LARGE SCALE GENOMIC DNA]</scope>
    <source>
        <strain evidence="2 3">CBS 494.80</strain>
    </source>
</reference>
<gene>
    <name evidence="2" type="ORF">VTL71DRAFT_1489</name>
</gene>
<evidence type="ECO:0000256" key="1">
    <source>
        <dbReference type="SAM" id="MobiDB-lite"/>
    </source>
</evidence>
<feature type="non-terminal residue" evidence="2">
    <location>
        <position position="69"/>
    </location>
</feature>